<gene>
    <name evidence="3" type="primary">LOC110989453</name>
</gene>
<dbReference type="GeneID" id="110989453"/>
<name>A0A8B8A114_ACAPL</name>
<organism evidence="2 3">
    <name type="scientific">Acanthaster planci</name>
    <name type="common">Crown-of-thorns starfish</name>
    <dbReference type="NCBI Taxonomy" id="133434"/>
    <lineage>
        <taxon>Eukaryota</taxon>
        <taxon>Metazoa</taxon>
        <taxon>Echinodermata</taxon>
        <taxon>Eleutherozoa</taxon>
        <taxon>Asterozoa</taxon>
        <taxon>Asteroidea</taxon>
        <taxon>Valvatacea</taxon>
        <taxon>Valvatida</taxon>
        <taxon>Acanthasteridae</taxon>
        <taxon>Acanthaster</taxon>
    </lineage>
</organism>
<feature type="chain" id="PRO_5033999570" evidence="1">
    <location>
        <begin position="21"/>
        <end position="145"/>
    </location>
</feature>
<feature type="signal peptide" evidence="1">
    <location>
        <begin position="1"/>
        <end position="20"/>
    </location>
</feature>
<dbReference type="OrthoDB" id="10353994at2759"/>
<evidence type="ECO:0000313" key="2">
    <source>
        <dbReference type="Proteomes" id="UP000694845"/>
    </source>
</evidence>
<evidence type="ECO:0000313" key="3">
    <source>
        <dbReference type="RefSeq" id="XP_022109531.1"/>
    </source>
</evidence>
<dbReference type="RefSeq" id="XP_022109531.1">
    <property type="nucleotide sequence ID" value="XM_022253839.1"/>
</dbReference>
<proteinExistence type="predicted"/>
<reference evidence="3" key="1">
    <citation type="submission" date="2025-08" db="UniProtKB">
        <authorList>
            <consortium name="RefSeq"/>
        </authorList>
    </citation>
    <scope>IDENTIFICATION</scope>
</reference>
<dbReference type="AlphaFoldDB" id="A0A8B8A114"/>
<protein>
    <submittedName>
        <fullName evidence="3">Uncharacterized protein LOC110989453</fullName>
    </submittedName>
</protein>
<dbReference type="OMA" id="EALPWIM"/>
<evidence type="ECO:0000256" key="1">
    <source>
        <dbReference type="SAM" id="SignalP"/>
    </source>
</evidence>
<dbReference type="KEGG" id="aplc:110989453"/>
<accession>A0A8B8A114</accession>
<keyword evidence="1" id="KW-0732">Signal</keyword>
<dbReference type="Proteomes" id="UP000694845">
    <property type="component" value="Unplaced"/>
</dbReference>
<sequence length="145" mass="16394">MMGMSLALLFLLAVTSTVGALQCHSCHNVIPPYPDCEKALNWKPFTDCSSRYGFVTRCGNMNGILSSRYHQVFSELKDVELDCMEFDPSHVPENKCYHDEEALPWIMDNTPWSLMPPSIDLKSMTFEFKGTLCICDTDWCNGALP</sequence>
<keyword evidence="2" id="KW-1185">Reference proteome</keyword>